<evidence type="ECO:0000256" key="1">
    <source>
        <dbReference type="ARBA" id="ARBA00006211"/>
    </source>
</evidence>
<evidence type="ECO:0000256" key="3">
    <source>
        <dbReference type="ARBA" id="ARBA00022723"/>
    </source>
</evidence>
<dbReference type="CDD" id="cd05390">
    <property type="entry name" value="HypB"/>
    <property type="match status" value="1"/>
</dbReference>
<accession>A0A368HHD3</accession>
<dbReference type="Gene3D" id="3.40.50.300">
    <property type="entry name" value="P-loop containing nucleotide triphosphate hydrolases"/>
    <property type="match status" value="1"/>
</dbReference>
<keyword evidence="4" id="KW-0547">Nucleotide-binding</keyword>
<evidence type="ECO:0000313" key="12">
    <source>
        <dbReference type="Proteomes" id="UP000253250"/>
    </source>
</evidence>
<dbReference type="InterPro" id="IPR003495">
    <property type="entry name" value="CobW/HypB/UreG_nucleotide-bd"/>
</dbReference>
<dbReference type="GO" id="GO:0005525">
    <property type="term" value="F:GTP binding"/>
    <property type="evidence" value="ECO:0007669"/>
    <property type="project" value="UniProtKB-KW"/>
</dbReference>
<keyword evidence="2" id="KW-0533">Nickel</keyword>
<dbReference type="OrthoDB" id="9802035at2"/>
<dbReference type="InterPro" id="IPR027417">
    <property type="entry name" value="P-loop_NTPase"/>
</dbReference>
<feature type="region of interest" description="Disordered" evidence="9">
    <location>
        <begin position="9"/>
        <end position="50"/>
    </location>
</feature>
<dbReference type="EMBL" id="PSYR01000001">
    <property type="protein sequence ID" value="RCN58781.1"/>
    <property type="molecule type" value="Genomic_DNA"/>
</dbReference>
<dbReference type="PANTHER" id="PTHR30134:SF2">
    <property type="entry name" value="HYDROGENASE MATURATION FACTOR HYPB"/>
    <property type="match status" value="1"/>
</dbReference>
<dbReference type="NCBIfam" id="TIGR00073">
    <property type="entry name" value="hypB"/>
    <property type="match status" value="1"/>
</dbReference>
<evidence type="ECO:0000256" key="5">
    <source>
        <dbReference type="ARBA" id="ARBA00022801"/>
    </source>
</evidence>
<evidence type="ECO:0000256" key="9">
    <source>
        <dbReference type="SAM" id="MobiDB-lite"/>
    </source>
</evidence>
<dbReference type="InterPro" id="IPR004392">
    <property type="entry name" value="Hyd_mat_HypB"/>
</dbReference>
<feature type="compositionally biased region" description="Basic and acidic residues" evidence="9">
    <location>
        <begin position="10"/>
        <end position="42"/>
    </location>
</feature>
<evidence type="ECO:0000256" key="7">
    <source>
        <dbReference type="ARBA" id="ARBA00023134"/>
    </source>
</evidence>
<keyword evidence="6" id="KW-0862">Zinc</keyword>
<sequence length="286" mass="31104">MCGVCGCGGSDHKHERDHDHGHDHGHDPRQDTARMHARRDSSGDLPRFTHAPGLSVRRMVQVEQDLLAQNQGYADRNRHSFEGRRVFTLNLMSSPGSGKTTLLVRTIEAMRAAGAVAVIEGDQQTDRDARRIGETGVPVHQINTGRGCHLDAHGVGHACAKLPIADHGTLFIENVGNLVCPAGFDLGEARRVVVLSVTEGEDKPLKYPDMFRAADAMILNKVDLLPYVEFDVDACCAHARSINPRLATLTVSATRGDGLWEWLAWLAAERARWERGCGPVSGAADG</sequence>
<keyword evidence="5" id="KW-0378">Hydrolase</keyword>
<dbReference type="PANTHER" id="PTHR30134">
    <property type="entry name" value="HYDROGENASE PROTEIN ASSEMBLY PROTEIN, NICKEL CHAPERONE"/>
    <property type="match status" value="1"/>
</dbReference>
<dbReference type="RefSeq" id="WP_114282294.1">
    <property type="nucleotide sequence ID" value="NZ_PSYR01000001.1"/>
</dbReference>
<keyword evidence="7" id="KW-0342">GTP-binding</keyword>
<evidence type="ECO:0000256" key="2">
    <source>
        <dbReference type="ARBA" id="ARBA00022596"/>
    </source>
</evidence>
<dbReference type="Pfam" id="PF02492">
    <property type="entry name" value="cobW"/>
    <property type="match status" value="1"/>
</dbReference>
<keyword evidence="3" id="KW-0479">Metal-binding</keyword>
<comment type="caution">
    <text evidence="11">The sequence shown here is derived from an EMBL/GenBank/DDBJ whole genome shotgun (WGS) entry which is preliminary data.</text>
</comment>
<evidence type="ECO:0000256" key="8">
    <source>
        <dbReference type="ARBA" id="ARBA00035238"/>
    </source>
</evidence>
<comment type="similarity">
    <text evidence="1">Belongs to the SIMIBI class G3E GTPase family. HypB/HupM subfamily.</text>
</comment>
<reference evidence="11 12" key="1">
    <citation type="submission" date="2018-02" db="EMBL/GenBank/DDBJ databases">
        <title>Insights into the biology of acidophilic members of the Acidiferrobacteraceae family derived from comparative genomic analyses.</title>
        <authorList>
            <person name="Issotta F."/>
            <person name="Thyssen C."/>
            <person name="Mena C."/>
            <person name="Moya A."/>
            <person name="Bellenberg S."/>
            <person name="Sproer C."/>
            <person name="Covarrubias P.C."/>
            <person name="Sand W."/>
            <person name="Quatrini R."/>
            <person name="Vera M."/>
        </authorList>
    </citation>
    <scope>NUCLEOTIDE SEQUENCE [LARGE SCALE GENOMIC DNA]</scope>
    <source>
        <strain evidence="12">m-1</strain>
    </source>
</reference>
<dbReference type="GO" id="GO:0016151">
    <property type="term" value="F:nickel cation binding"/>
    <property type="evidence" value="ECO:0007669"/>
    <property type="project" value="InterPro"/>
</dbReference>
<dbReference type="GO" id="GO:0003924">
    <property type="term" value="F:GTPase activity"/>
    <property type="evidence" value="ECO:0007669"/>
    <property type="project" value="InterPro"/>
</dbReference>
<dbReference type="GO" id="GO:0051604">
    <property type="term" value="P:protein maturation"/>
    <property type="evidence" value="ECO:0007669"/>
    <property type="project" value="InterPro"/>
</dbReference>
<evidence type="ECO:0000256" key="4">
    <source>
        <dbReference type="ARBA" id="ARBA00022741"/>
    </source>
</evidence>
<feature type="domain" description="CobW/HypB/UreG nucleotide-binding" evidence="10">
    <location>
        <begin position="90"/>
        <end position="247"/>
    </location>
</feature>
<organism evidence="11 12">
    <name type="scientific">Acidiferrobacter thiooxydans</name>
    <dbReference type="NCBI Taxonomy" id="163359"/>
    <lineage>
        <taxon>Bacteria</taxon>
        <taxon>Pseudomonadati</taxon>
        <taxon>Pseudomonadota</taxon>
        <taxon>Gammaproteobacteria</taxon>
        <taxon>Acidiferrobacterales</taxon>
        <taxon>Acidiferrobacteraceae</taxon>
        <taxon>Acidiferrobacter</taxon>
    </lineage>
</organism>
<dbReference type="GO" id="GO:0008270">
    <property type="term" value="F:zinc ion binding"/>
    <property type="evidence" value="ECO:0007669"/>
    <property type="project" value="TreeGrafter"/>
</dbReference>
<keyword evidence="12" id="KW-1185">Reference proteome</keyword>
<gene>
    <name evidence="11" type="primary">hypB</name>
    <name evidence="11" type="ORF">C4900_03195</name>
</gene>
<name>A0A368HHD3_9GAMM</name>
<proteinExistence type="inferred from homology"/>
<evidence type="ECO:0000256" key="6">
    <source>
        <dbReference type="ARBA" id="ARBA00022833"/>
    </source>
</evidence>
<dbReference type="SUPFAM" id="SSF52540">
    <property type="entry name" value="P-loop containing nucleoside triphosphate hydrolases"/>
    <property type="match status" value="1"/>
</dbReference>
<dbReference type="AlphaFoldDB" id="A0A368HHD3"/>
<dbReference type="Proteomes" id="UP000253250">
    <property type="component" value="Unassembled WGS sequence"/>
</dbReference>
<evidence type="ECO:0000313" key="11">
    <source>
        <dbReference type="EMBL" id="RCN58781.1"/>
    </source>
</evidence>
<protein>
    <recommendedName>
        <fullName evidence="8">Hydrogenase maturation factor HypB</fullName>
    </recommendedName>
</protein>
<evidence type="ECO:0000259" key="10">
    <source>
        <dbReference type="Pfam" id="PF02492"/>
    </source>
</evidence>